<evidence type="ECO:0000313" key="2">
    <source>
        <dbReference type="Proteomes" id="UP001595748"/>
    </source>
</evidence>
<gene>
    <name evidence="1" type="ORF">ACFOPQ_11725</name>
</gene>
<reference evidence="2" key="1">
    <citation type="journal article" date="2019" name="Int. J. Syst. Evol. Microbiol.">
        <title>The Global Catalogue of Microorganisms (GCM) 10K type strain sequencing project: providing services to taxonomists for standard genome sequencing and annotation.</title>
        <authorList>
            <consortium name="The Broad Institute Genomics Platform"/>
            <consortium name="The Broad Institute Genome Sequencing Center for Infectious Disease"/>
            <person name="Wu L."/>
            <person name="Ma J."/>
        </authorList>
    </citation>
    <scope>NUCLEOTIDE SEQUENCE [LARGE SCALE GENOMIC DNA]</scope>
    <source>
        <strain evidence="2">CCTCC AB 2013263</strain>
    </source>
</reference>
<dbReference type="EMBL" id="JBHRZF010000142">
    <property type="protein sequence ID" value="MFC3861428.1"/>
    <property type="molecule type" value="Genomic_DNA"/>
</dbReference>
<keyword evidence="2" id="KW-1185">Reference proteome</keyword>
<dbReference type="InterPro" id="IPR015797">
    <property type="entry name" value="NUDIX_hydrolase-like_dom_sf"/>
</dbReference>
<protein>
    <submittedName>
        <fullName evidence="1">NUDIX domain-containing protein</fullName>
    </submittedName>
</protein>
<sequence length="170" mass="18787">MTTHTPPQRKPTYRLGVFALVRQQDKVLLVRPHKLLLPGGPQSLPGDIMNDTEPGLAVVETALRRHLLSQVGIAVSDFRLVGSHISRSGRPEHPTLRMNLIFGTEYCSGILNPQPDLFKSALWIPQAQLVENVPEWLHSALHELFLTASPAREPAPEGGLSLFGRRRNAG</sequence>
<dbReference type="Gene3D" id="3.90.79.10">
    <property type="entry name" value="Nucleoside Triphosphate Pyrophosphohydrolase"/>
    <property type="match status" value="1"/>
</dbReference>
<dbReference type="Proteomes" id="UP001595748">
    <property type="component" value="Unassembled WGS sequence"/>
</dbReference>
<comment type="caution">
    <text evidence="1">The sequence shown here is derived from an EMBL/GenBank/DDBJ whole genome shotgun (WGS) entry which is preliminary data.</text>
</comment>
<name>A0ABV8AAI4_9DEIO</name>
<proteinExistence type="predicted"/>
<dbReference type="RefSeq" id="WP_380078311.1">
    <property type="nucleotide sequence ID" value="NZ_JBHRZF010000142.1"/>
</dbReference>
<organism evidence="1 2">
    <name type="scientific">Deinococcus antarcticus</name>
    <dbReference type="NCBI Taxonomy" id="1298767"/>
    <lineage>
        <taxon>Bacteria</taxon>
        <taxon>Thermotogati</taxon>
        <taxon>Deinococcota</taxon>
        <taxon>Deinococci</taxon>
        <taxon>Deinococcales</taxon>
        <taxon>Deinococcaceae</taxon>
        <taxon>Deinococcus</taxon>
    </lineage>
</organism>
<dbReference type="SUPFAM" id="SSF55811">
    <property type="entry name" value="Nudix"/>
    <property type="match status" value="1"/>
</dbReference>
<evidence type="ECO:0000313" key="1">
    <source>
        <dbReference type="EMBL" id="MFC3861428.1"/>
    </source>
</evidence>
<accession>A0ABV8AAI4</accession>